<keyword evidence="3" id="KW-1185">Reference proteome</keyword>
<evidence type="ECO:0000313" key="3">
    <source>
        <dbReference type="Proteomes" id="UP000784294"/>
    </source>
</evidence>
<proteinExistence type="predicted"/>
<dbReference type="Proteomes" id="UP000784294">
    <property type="component" value="Unassembled WGS sequence"/>
</dbReference>
<protein>
    <submittedName>
        <fullName evidence="2">Uncharacterized protein</fullName>
    </submittedName>
</protein>
<sequence>MGRPDPVRLGRFVRFTCETDQHETGAGAVQTVTVDSPRWAGSDDETSETGSGDTIRPVNSNRHLIDAGH</sequence>
<evidence type="ECO:0000256" key="1">
    <source>
        <dbReference type="SAM" id="MobiDB-lite"/>
    </source>
</evidence>
<evidence type="ECO:0000313" key="2">
    <source>
        <dbReference type="EMBL" id="VEL41017.1"/>
    </source>
</evidence>
<dbReference type="EMBL" id="CAAALY010267524">
    <property type="protein sequence ID" value="VEL41017.1"/>
    <property type="molecule type" value="Genomic_DNA"/>
</dbReference>
<comment type="caution">
    <text evidence="2">The sequence shown here is derived from an EMBL/GenBank/DDBJ whole genome shotgun (WGS) entry which is preliminary data.</text>
</comment>
<accession>A0A3S5C7T8</accession>
<feature type="region of interest" description="Disordered" evidence="1">
    <location>
        <begin position="37"/>
        <end position="69"/>
    </location>
</feature>
<gene>
    <name evidence="2" type="ORF">PXEA_LOCUS34457</name>
</gene>
<reference evidence="2" key="1">
    <citation type="submission" date="2018-11" db="EMBL/GenBank/DDBJ databases">
        <authorList>
            <consortium name="Pathogen Informatics"/>
        </authorList>
    </citation>
    <scope>NUCLEOTIDE SEQUENCE</scope>
</reference>
<dbReference type="AlphaFoldDB" id="A0A3S5C7T8"/>
<name>A0A3S5C7T8_9PLAT</name>
<feature type="compositionally biased region" description="Polar residues" evidence="1">
    <location>
        <begin position="48"/>
        <end position="62"/>
    </location>
</feature>
<organism evidence="2 3">
    <name type="scientific">Protopolystoma xenopodis</name>
    <dbReference type="NCBI Taxonomy" id="117903"/>
    <lineage>
        <taxon>Eukaryota</taxon>
        <taxon>Metazoa</taxon>
        <taxon>Spiralia</taxon>
        <taxon>Lophotrochozoa</taxon>
        <taxon>Platyhelminthes</taxon>
        <taxon>Monogenea</taxon>
        <taxon>Polyopisthocotylea</taxon>
        <taxon>Polystomatidea</taxon>
        <taxon>Polystomatidae</taxon>
        <taxon>Protopolystoma</taxon>
    </lineage>
</organism>